<feature type="transmembrane region" description="Helical" evidence="1">
    <location>
        <begin position="123"/>
        <end position="142"/>
    </location>
</feature>
<accession>A0A8S1HQR2</accession>
<dbReference type="Proteomes" id="UP000835052">
    <property type="component" value="Unassembled WGS sequence"/>
</dbReference>
<reference evidence="3" key="1">
    <citation type="submission" date="2020-10" db="EMBL/GenBank/DDBJ databases">
        <authorList>
            <person name="Kikuchi T."/>
        </authorList>
    </citation>
    <scope>NUCLEOTIDE SEQUENCE</scope>
    <source>
        <strain evidence="3">NKZ352</strain>
    </source>
</reference>
<keyword evidence="4" id="KW-1185">Reference proteome</keyword>
<feature type="signal peptide" evidence="2">
    <location>
        <begin position="1"/>
        <end position="19"/>
    </location>
</feature>
<comment type="caution">
    <text evidence="3">The sequence shown here is derived from an EMBL/GenBank/DDBJ whole genome shotgun (WGS) entry which is preliminary data.</text>
</comment>
<dbReference type="AlphaFoldDB" id="A0A8S1HQR2"/>
<keyword evidence="1" id="KW-0472">Membrane</keyword>
<evidence type="ECO:0000256" key="1">
    <source>
        <dbReference type="SAM" id="Phobius"/>
    </source>
</evidence>
<protein>
    <recommendedName>
        <fullName evidence="5">Peptidylprolyl isomerase</fullName>
    </recommendedName>
</protein>
<evidence type="ECO:0000256" key="2">
    <source>
        <dbReference type="SAM" id="SignalP"/>
    </source>
</evidence>
<keyword evidence="2" id="KW-0732">Signal</keyword>
<keyword evidence="1" id="KW-1133">Transmembrane helix</keyword>
<feature type="chain" id="PRO_5035735917" description="Peptidylprolyl isomerase" evidence="2">
    <location>
        <begin position="20"/>
        <end position="146"/>
    </location>
</feature>
<evidence type="ECO:0000313" key="3">
    <source>
        <dbReference type="EMBL" id="CAD6197252.1"/>
    </source>
</evidence>
<keyword evidence="1" id="KW-0812">Transmembrane</keyword>
<dbReference type="EMBL" id="CAJGYM010000089">
    <property type="protein sequence ID" value="CAD6197252.1"/>
    <property type="molecule type" value="Genomic_DNA"/>
</dbReference>
<proteinExistence type="predicted"/>
<name>A0A8S1HQR2_9PELO</name>
<organism evidence="3 4">
    <name type="scientific">Caenorhabditis auriculariae</name>
    <dbReference type="NCBI Taxonomy" id="2777116"/>
    <lineage>
        <taxon>Eukaryota</taxon>
        <taxon>Metazoa</taxon>
        <taxon>Ecdysozoa</taxon>
        <taxon>Nematoda</taxon>
        <taxon>Chromadorea</taxon>
        <taxon>Rhabditida</taxon>
        <taxon>Rhabditina</taxon>
        <taxon>Rhabditomorpha</taxon>
        <taxon>Rhabditoidea</taxon>
        <taxon>Rhabditidae</taxon>
        <taxon>Peloderinae</taxon>
        <taxon>Caenorhabditis</taxon>
    </lineage>
</organism>
<sequence>MIKIRLLLFGAILFASAMARPEVDFDKFKDINEKVLQTLDRGSCGEKAEVGDHLYVDYTIYDRAGKELRSGKELRPKDVEEDGPVGICVGGWIVFAFPGEDKVYLYEITSIETKDGKKKKGNAHSFILFAFAVAFFAFYDSYRFLE</sequence>
<evidence type="ECO:0008006" key="5">
    <source>
        <dbReference type="Google" id="ProtNLM"/>
    </source>
</evidence>
<gene>
    <name evidence="3" type="ORF">CAUJ_LOCUS13161</name>
</gene>
<evidence type="ECO:0000313" key="4">
    <source>
        <dbReference type="Proteomes" id="UP000835052"/>
    </source>
</evidence>